<dbReference type="OrthoDB" id="2945048at2759"/>
<reference evidence="1 2" key="1">
    <citation type="submission" date="2019-02" db="EMBL/GenBank/DDBJ databases">
        <title>Genome sequencing of the rare red list fungi Hericium alpestre (H. flagellum).</title>
        <authorList>
            <person name="Buettner E."/>
            <person name="Kellner H."/>
        </authorList>
    </citation>
    <scope>NUCLEOTIDE SEQUENCE [LARGE SCALE GENOMIC DNA]</scope>
    <source>
        <strain evidence="1 2">DSM 108284</strain>
    </source>
</reference>
<comment type="caution">
    <text evidence="1">The sequence shown here is derived from an EMBL/GenBank/DDBJ whole genome shotgun (WGS) entry which is preliminary data.</text>
</comment>
<keyword evidence="2" id="KW-1185">Reference proteome</keyword>
<organism evidence="1 2">
    <name type="scientific">Hericium alpestre</name>
    <dbReference type="NCBI Taxonomy" id="135208"/>
    <lineage>
        <taxon>Eukaryota</taxon>
        <taxon>Fungi</taxon>
        <taxon>Dikarya</taxon>
        <taxon>Basidiomycota</taxon>
        <taxon>Agaricomycotina</taxon>
        <taxon>Agaricomycetes</taxon>
        <taxon>Russulales</taxon>
        <taxon>Hericiaceae</taxon>
        <taxon>Hericium</taxon>
    </lineage>
</organism>
<dbReference type="EMBL" id="SFCI01000662">
    <property type="protein sequence ID" value="TFY78531.1"/>
    <property type="molecule type" value="Genomic_DNA"/>
</dbReference>
<dbReference type="Proteomes" id="UP000298061">
    <property type="component" value="Unassembled WGS sequence"/>
</dbReference>
<evidence type="ECO:0000313" key="2">
    <source>
        <dbReference type="Proteomes" id="UP000298061"/>
    </source>
</evidence>
<accession>A0A4Y9ZXA0</accession>
<gene>
    <name evidence="1" type="ORF">EWM64_g5479</name>
</gene>
<dbReference type="AlphaFoldDB" id="A0A4Y9ZXA0"/>
<name>A0A4Y9ZXA0_9AGAM</name>
<evidence type="ECO:0000313" key="1">
    <source>
        <dbReference type="EMBL" id="TFY78531.1"/>
    </source>
</evidence>
<sequence>MNAAAASLDLRENPGAEEHFAFFVSIRYNSKPGQPMQKRFSFVDARAVDMRTNIPAIDAMTMSDTSLETKAAKKQLGRFYAGTGTYCIIAVFDTMVANMTPHKFVIDRPVSRAKRHPEWYALLRDYITQGRKMRFCCRKLAAGTCCCGGWTHPSAVNQAHVENVQAAQSHATIEEVGATESV</sequence>
<proteinExistence type="predicted"/>
<protein>
    <submittedName>
        <fullName evidence="1">Uncharacterized protein</fullName>
    </submittedName>
</protein>